<dbReference type="InterPro" id="IPR032413">
    <property type="entry name" value="Arm_3"/>
</dbReference>
<feature type="repeat" description="ARM" evidence="6">
    <location>
        <begin position="164"/>
        <end position="207"/>
    </location>
</feature>
<dbReference type="Pfam" id="PF01749">
    <property type="entry name" value="IBB"/>
    <property type="match status" value="1"/>
</dbReference>
<reference evidence="9" key="2">
    <citation type="submission" date="2025-08" db="UniProtKB">
        <authorList>
            <consortium name="Ensembl"/>
        </authorList>
    </citation>
    <scope>IDENTIFICATION</scope>
</reference>
<dbReference type="PIRSF" id="PIRSF005673">
    <property type="entry name" value="Importin_alpha"/>
    <property type="match status" value="1"/>
</dbReference>
<accession>A0AAZ3SAD5</accession>
<dbReference type="GO" id="GO:0005737">
    <property type="term" value="C:cytoplasm"/>
    <property type="evidence" value="ECO:0007669"/>
    <property type="project" value="InterPro"/>
</dbReference>
<dbReference type="Pfam" id="PF00514">
    <property type="entry name" value="Arm"/>
    <property type="match status" value="8"/>
</dbReference>
<dbReference type="AlphaFoldDB" id="A0AAZ3SAD5"/>
<dbReference type="InterPro" id="IPR000225">
    <property type="entry name" value="Armadillo"/>
</dbReference>
<keyword evidence="10" id="KW-1185">Reference proteome</keyword>
<evidence type="ECO:0000256" key="6">
    <source>
        <dbReference type="PROSITE-ProRule" id="PRU00259"/>
    </source>
</evidence>
<dbReference type="Ensembl" id="ENSOTST00005128910.1">
    <property type="protein sequence ID" value="ENSOTSP00005150032.1"/>
    <property type="gene ID" value="ENSOTSG00005017380.2"/>
</dbReference>
<reference evidence="10" key="1">
    <citation type="journal article" date="2018" name="PLoS ONE">
        <title>Chinook salmon (Oncorhynchus tshawytscha) genome and transcriptome.</title>
        <authorList>
            <person name="Christensen K.A."/>
            <person name="Leong J.S."/>
            <person name="Sakhrani D."/>
            <person name="Biagi C.A."/>
            <person name="Minkley D.R."/>
            <person name="Withler R.E."/>
            <person name="Rondeau E.B."/>
            <person name="Koop B.F."/>
            <person name="Devlin R.H."/>
        </authorList>
    </citation>
    <scope>NUCLEOTIDE SEQUENCE [LARGE SCALE GENOMIC DNA]</scope>
</reference>
<proteinExistence type="inferred from homology"/>
<name>A0AAZ3SAD5_ONCTS</name>
<dbReference type="Gene3D" id="1.25.10.10">
    <property type="entry name" value="Leucine-rich Repeat Variant"/>
    <property type="match status" value="1"/>
</dbReference>
<dbReference type="PROSITE" id="PS50176">
    <property type="entry name" value="ARM_REPEAT"/>
    <property type="match status" value="2"/>
</dbReference>
<keyword evidence="4 5" id="KW-0653">Protein transport</keyword>
<keyword evidence="7" id="KW-0175">Coiled coil</keyword>
<feature type="repeat" description="ARM" evidence="6">
    <location>
        <begin position="207"/>
        <end position="235"/>
    </location>
</feature>
<evidence type="ECO:0000313" key="9">
    <source>
        <dbReference type="Ensembl" id="ENSOTSP00005150032.1"/>
    </source>
</evidence>
<dbReference type="InterPro" id="IPR016024">
    <property type="entry name" value="ARM-type_fold"/>
</dbReference>
<dbReference type="Proteomes" id="UP000694402">
    <property type="component" value="Unassembled WGS sequence"/>
</dbReference>
<sequence length="580" mass="64811">MFVLSDSSLLERRALSVISVCVCVCVYCRRFVMKMIVCVSEPSASPAKDNHRMNSYKNKALNVEEMRRRREEEGVQLRKQKREQQLFKRRNVDMLNEEGVMFESPLVDSYVTSTATEEGVLTKDLVEMLFSEDPELQLATTQSFRKLLSKEPNPPIDEVINTPGIVERFVEFLKRSVNCTLQFEAAWALTNIASGTSMQTNIVIEAGAVPIFIELLNSDFEDVQEQAVWALGNIAGDSPVCRDYVLNCNILPPLLMLLTKSTRLTMTRNAVWALSNLCRGKSPPPVFEKVSPCLQVLSRLLFSSDSDLLADACWALSYLSDGPNEKIQAVIDSGVCRRLVELLMHTDYKVASPALRAVGNIVTGDDIQTQVVLNCSALPCLLHLLSSPKESIRKEACWTVSNITAGNRAQIQTVIDANIFPVLIDILQKAEFRTRKEAAWAITNATSGGMPEQIRYLVNLGCIKPLCDLLTVMDSKIVQVSLNGLENILRLGDQEAKQDAGPSGTGINPYCSLIEEAYGLDKIEFLQSHENQEIYQKAFDLIEHYFGVEEEDQNLAPPVDQANQQFLFPQQEAPMEGFQL</sequence>
<comment type="similarity">
    <text evidence="1 5">Belongs to the importin alpha family.</text>
</comment>
<dbReference type="GO" id="GO:0006606">
    <property type="term" value="P:protein import into nucleus"/>
    <property type="evidence" value="ECO:0007669"/>
    <property type="project" value="InterPro"/>
</dbReference>
<feature type="coiled-coil region" evidence="7">
    <location>
        <begin position="53"/>
        <end position="83"/>
    </location>
</feature>
<dbReference type="InterPro" id="IPR036975">
    <property type="entry name" value="Importin-a_IBB_sf"/>
</dbReference>
<gene>
    <name evidence="9" type="primary">KPNA6</name>
</gene>
<dbReference type="SUPFAM" id="SSF48371">
    <property type="entry name" value="ARM repeat"/>
    <property type="match status" value="1"/>
</dbReference>
<organism evidence="9 10">
    <name type="scientific">Oncorhynchus tshawytscha</name>
    <name type="common">Chinook salmon</name>
    <name type="synonym">Salmo tshawytscha</name>
    <dbReference type="NCBI Taxonomy" id="74940"/>
    <lineage>
        <taxon>Eukaryota</taxon>
        <taxon>Metazoa</taxon>
        <taxon>Chordata</taxon>
        <taxon>Craniata</taxon>
        <taxon>Vertebrata</taxon>
        <taxon>Euteleostomi</taxon>
        <taxon>Actinopterygii</taxon>
        <taxon>Neopterygii</taxon>
        <taxon>Teleostei</taxon>
        <taxon>Protacanthopterygii</taxon>
        <taxon>Salmoniformes</taxon>
        <taxon>Salmonidae</taxon>
        <taxon>Salmoninae</taxon>
        <taxon>Oncorhynchus</taxon>
    </lineage>
</organism>
<keyword evidence="2 5" id="KW-0813">Transport</keyword>
<dbReference type="SMART" id="SM00185">
    <property type="entry name" value="ARM"/>
    <property type="match status" value="8"/>
</dbReference>
<dbReference type="Pfam" id="PF16186">
    <property type="entry name" value="Arm_3"/>
    <property type="match status" value="1"/>
</dbReference>
<evidence type="ECO:0000256" key="7">
    <source>
        <dbReference type="SAM" id="Coils"/>
    </source>
</evidence>
<evidence type="ECO:0000256" key="1">
    <source>
        <dbReference type="ARBA" id="ARBA00010394"/>
    </source>
</evidence>
<evidence type="ECO:0000259" key="8">
    <source>
        <dbReference type="PROSITE" id="PS51214"/>
    </source>
</evidence>
<protein>
    <recommendedName>
        <fullName evidence="5">Importin subunit alpha</fullName>
    </recommendedName>
</protein>
<evidence type="ECO:0000256" key="5">
    <source>
        <dbReference type="PIRNR" id="PIRNR005673"/>
    </source>
</evidence>
<dbReference type="PROSITE" id="PS51214">
    <property type="entry name" value="IBB"/>
    <property type="match status" value="1"/>
</dbReference>
<feature type="domain" description="IBB" evidence="8">
    <location>
        <begin position="36"/>
        <end position="99"/>
    </location>
</feature>
<keyword evidence="3" id="KW-0677">Repeat</keyword>
<dbReference type="GO" id="GO:0061608">
    <property type="term" value="F:nuclear import signal receptor activity"/>
    <property type="evidence" value="ECO:0007669"/>
    <property type="project" value="InterPro"/>
</dbReference>
<evidence type="ECO:0000256" key="2">
    <source>
        <dbReference type="ARBA" id="ARBA00022448"/>
    </source>
</evidence>
<evidence type="ECO:0000256" key="4">
    <source>
        <dbReference type="ARBA" id="ARBA00022927"/>
    </source>
</evidence>
<dbReference type="FunFam" id="1.25.10.10:FF:000013">
    <property type="entry name" value="Importin subunit alpha"/>
    <property type="match status" value="1"/>
</dbReference>
<evidence type="ECO:0000256" key="3">
    <source>
        <dbReference type="ARBA" id="ARBA00022737"/>
    </source>
</evidence>
<dbReference type="InterPro" id="IPR011989">
    <property type="entry name" value="ARM-like"/>
</dbReference>
<evidence type="ECO:0000313" key="10">
    <source>
        <dbReference type="Proteomes" id="UP000694402"/>
    </source>
</evidence>
<reference evidence="9" key="3">
    <citation type="submission" date="2025-09" db="UniProtKB">
        <authorList>
            <consortium name="Ensembl"/>
        </authorList>
    </citation>
    <scope>IDENTIFICATION</scope>
</reference>
<dbReference type="FunFam" id="1.20.5.690:FF:000001">
    <property type="entry name" value="Importin subunit alpha"/>
    <property type="match status" value="1"/>
</dbReference>
<dbReference type="PANTHER" id="PTHR23316">
    <property type="entry name" value="IMPORTIN ALPHA"/>
    <property type="match status" value="1"/>
</dbReference>
<dbReference type="InterPro" id="IPR002652">
    <property type="entry name" value="Importin-a_IBB"/>
</dbReference>
<dbReference type="InterPro" id="IPR024931">
    <property type="entry name" value="Importin_alpha"/>
</dbReference>
<dbReference type="GeneTree" id="ENSGT01050000244950"/>
<dbReference type="Gene3D" id="1.20.5.690">
    <property type="entry name" value="Importin-alpha, importin-beta-binding domain"/>
    <property type="match status" value="1"/>
</dbReference>